<feature type="transmembrane region" description="Helical" evidence="1">
    <location>
        <begin position="125"/>
        <end position="143"/>
    </location>
</feature>
<name>A0ABQ5VZM5_9HYPH</name>
<keyword evidence="1" id="KW-0812">Transmembrane</keyword>
<feature type="transmembrane region" description="Helical" evidence="1">
    <location>
        <begin position="87"/>
        <end position="113"/>
    </location>
</feature>
<gene>
    <name evidence="3" type="ORF">GCM10010862_03170</name>
</gene>
<organism evidence="3 4">
    <name type="scientific">Devosia nitrariae</name>
    <dbReference type="NCBI Taxonomy" id="2071872"/>
    <lineage>
        <taxon>Bacteria</taxon>
        <taxon>Pseudomonadati</taxon>
        <taxon>Pseudomonadota</taxon>
        <taxon>Alphaproteobacteria</taxon>
        <taxon>Hyphomicrobiales</taxon>
        <taxon>Devosiaceae</taxon>
        <taxon>Devosia</taxon>
    </lineage>
</organism>
<comment type="caution">
    <text evidence="3">The sequence shown here is derived from an EMBL/GenBank/DDBJ whole genome shotgun (WGS) entry which is preliminary data.</text>
</comment>
<evidence type="ECO:0000313" key="3">
    <source>
        <dbReference type="EMBL" id="GLQ53059.1"/>
    </source>
</evidence>
<dbReference type="Pfam" id="PF07331">
    <property type="entry name" value="TctB"/>
    <property type="match status" value="1"/>
</dbReference>
<keyword evidence="4" id="KW-1185">Reference proteome</keyword>
<dbReference type="InterPro" id="IPR009936">
    <property type="entry name" value="DUF1468"/>
</dbReference>
<accession>A0ABQ5VZM5</accession>
<dbReference type="EMBL" id="BSNS01000002">
    <property type="protein sequence ID" value="GLQ53059.1"/>
    <property type="molecule type" value="Genomic_DNA"/>
</dbReference>
<evidence type="ECO:0000313" key="4">
    <source>
        <dbReference type="Proteomes" id="UP001156691"/>
    </source>
</evidence>
<reference evidence="4" key="1">
    <citation type="journal article" date="2019" name="Int. J. Syst. Evol. Microbiol.">
        <title>The Global Catalogue of Microorganisms (GCM) 10K type strain sequencing project: providing services to taxonomists for standard genome sequencing and annotation.</title>
        <authorList>
            <consortium name="The Broad Institute Genomics Platform"/>
            <consortium name="The Broad Institute Genome Sequencing Center for Infectious Disease"/>
            <person name="Wu L."/>
            <person name="Ma J."/>
        </authorList>
    </citation>
    <scope>NUCLEOTIDE SEQUENCE [LARGE SCALE GENOMIC DNA]</scope>
    <source>
        <strain evidence="4">NBRC 112416</strain>
    </source>
</reference>
<feature type="transmembrane region" description="Helical" evidence="1">
    <location>
        <begin position="53"/>
        <end position="75"/>
    </location>
</feature>
<dbReference type="Proteomes" id="UP001156691">
    <property type="component" value="Unassembled WGS sequence"/>
</dbReference>
<keyword evidence="1" id="KW-0472">Membrane</keyword>
<keyword evidence="1" id="KW-1133">Transmembrane helix</keyword>
<feature type="transmembrane region" description="Helical" evidence="1">
    <location>
        <begin position="14"/>
        <end position="32"/>
    </location>
</feature>
<feature type="domain" description="DUF1468" evidence="2">
    <location>
        <begin position="18"/>
        <end position="152"/>
    </location>
</feature>
<sequence length="174" mass="18120">MTDGGTNATRRPDGAALVIAVVLAILAAVIFWQTSQMRVVAVYARVGPTTFPYIVATGLAVLAVATVVSALRGSFPARDKDNYGPMFWILGGLLAQMLLLFPAGFSIATGVLFALTAAGFGRRRFWMTLPAGIAFAFVIWLIFARGLQLSLPTGPLESALVSAFGALAASVGAA</sequence>
<dbReference type="RefSeq" id="WP_284338521.1">
    <property type="nucleotide sequence ID" value="NZ_BSNS01000002.1"/>
</dbReference>
<protein>
    <submittedName>
        <fullName evidence="3">C4-dicarboxylate ABC transporter</fullName>
    </submittedName>
</protein>
<evidence type="ECO:0000256" key="1">
    <source>
        <dbReference type="SAM" id="Phobius"/>
    </source>
</evidence>
<evidence type="ECO:0000259" key="2">
    <source>
        <dbReference type="Pfam" id="PF07331"/>
    </source>
</evidence>
<proteinExistence type="predicted"/>